<evidence type="ECO:0000313" key="4">
    <source>
        <dbReference type="Proteomes" id="UP001501442"/>
    </source>
</evidence>
<dbReference type="RefSeq" id="WP_345435116.1">
    <property type="nucleotide sequence ID" value="NZ_BAABHK010000010.1"/>
</dbReference>
<keyword evidence="4" id="KW-1185">Reference proteome</keyword>
<protein>
    <recommendedName>
        <fullName evidence="2">DUF8017 domain-containing protein</fullName>
    </recommendedName>
</protein>
<feature type="domain" description="DUF8017" evidence="2">
    <location>
        <begin position="86"/>
        <end position="225"/>
    </location>
</feature>
<keyword evidence="1" id="KW-0812">Transmembrane</keyword>
<dbReference type="Proteomes" id="UP001501442">
    <property type="component" value="Unassembled WGS sequence"/>
</dbReference>
<gene>
    <name evidence="3" type="ORF">GCM10023196_064240</name>
</gene>
<keyword evidence="1" id="KW-0472">Membrane</keyword>
<dbReference type="EMBL" id="BAABHK010000010">
    <property type="protein sequence ID" value="GAA4632117.1"/>
    <property type="molecule type" value="Genomic_DNA"/>
</dbReference>
<proteinExistence type="predicted"/>
<dbReference type="Pfam" id="PF26056">
    <property type="entry name" value="DUF8017"/>
    <property type="match status" value="1"/>
</dbReference>
<evidence type="ECO:0000259" key="2">
    <source>
        <dbReference type="Pfam" id="PF26056"/>
    </source>
</evidence>
<keyword evidence="1" id="KW-1133">Transmembrane helix</keyword>
<name>A0ABP8UIP5_9ACTN</name>
<reference evidence="4" key="1">
    <citation type="journal article" date="2019" name="Int. J. Syst. Evol. Microbiol.">
        <title>The Global Catalogue of Microorganisms (GCM) 10K type strain sequencing project: providing services to taxonomists for standard genome sequencing and annotation.</title>
        <authorList>
            <consortium name="The Broad Institute Genomics Platform"/>
            <consortium name="The Broad Institute Genome Sequencing Center for Infectious Disease"/>
            <person name="Wu L."/>
            <person name="Ma J."/>
        </authorList>
    </citation>
    <scope>NUCLEOTIDE SEQUENCE [LARGE SCALE GENOMIC DNA]</scope>
    <source>
        <strain evidence="4">JCM 17939</strain>
    </source>
</reference>
<evidence type="ECO:0000256" key="1">
    <source>
        <dbReference type="SAM" id="Phobius"/>
    </source>
</evidence>
<sequence length="231" mass="24040">MDPLDQWAIRDAVEDGTRAALGLPKADRGSLLKPLAIGCAGLGALGAVVMISGWLMMIHDLAGRKNTPANAVVDSENKITLPLPSGWSGETGVAGVAHMSVGPFRCSQSSSDVCHLAVVDTRHAESKSKDAKHAAEADISAAAEASYGVIMRHTVLKSVPVTVAGRKGHLVRWKIKVTDGPAGYVQSVAFPSPARGFAIIRFGFDDNPIAPKVSVMDDIVAGVKLSSGATH</sequence>
<organism evidence="3 4">
    <name type="scientific">Actinoallomurus vinaceus</name>
    <dbReference type="NCBI Taxonomy" id="1080074"/>
    <lineage>
        <taxon>Bacteria</taxon>
        <taxon>Bacillati</taxon>
        <taxon>Actinomycetota</taxon>
        <taxon>Actinomycetes</taxon>
        <taxon>Streptosporangiales</taxon>
        <taxon>Thermomonosporaceae</taxon>
        <taxon>Actinoallomurus</taxon>
    </lineage>
</organism>
<feature type="transmembrane region" description="Helical" evidence="1">
    <location>
        <begin position="35"/>
        <end position="56"/>
    </location>
</feature>
<dbReference type="InterPro" id="IPR058330">
    <property type="entry name" value="DUF8017"/>
</dbReference>
<evidence type="ECO:0000313" key="3">
    <source>
        <dbReference type="EMBL" id="GAA4632117.1"/>
    </source>
</evidence>
<comment type="caution">
    <text evidence="3">The sequence shown here is derived from an EMBL/GenBank/DDBJ whole genome shotgun (WGS) entry which is preliminary data.</text>
</comment>
<accession>A0ABP8UIP5</accession>